<protein>
    <submittedName>
        <fullName evidence="4">Autotransporter outer membrane beta-barrel domain-containing protein</fullName>
    </submittedName>
</protein>
<dbReference type="NCBIfam" id="TIGR01414">
    <property type="entry name" value="autotrans_barl"/>
    <property type="match status" value="1"/>
</dbReference>
<dbReference type="SUPFAM" id="SSF103515">
    <property type="entry name" value="Autotransporter"/>
    <property type="match status" value="1"/>
</dbReference>
<proteinExistence type="predicted"/>
<dbReference type="PROSITE" id="PS51208">
    <property type="entry name" value="AUTOTRANSPORTER"/>
    <property type="match status" value="1"/>
</dbReference>
<feature type="signal peptide" evidence="2">
    <location>
        <begin position="1"/>
        <end position="33"/>
    </location>
</feature>
<dbReference type="Pfam" id="PF18883">
    <property type="entry name" value="AC_1"/>
    <property type="match status" value="1"/>
</dbReference>
<dbReference type="SMART" id="SM00869">
    <property type="entry name" value="Autotransporter"/>
    <property type="match status" value="1"/>
</dbReference>
<feature type="domain" description="Autotransporter" evidence="3">
    <location>
        <begin position="555"/>
        <end position="832"/>
    </location>
</feature>
<evidence type="ECO:0000313" key="5">
    <source>
        <dbReference type="Proteomes" id="UP000240212"/>
    </source>
</evidence>
<dbReference type="InterPro" id="IPR011050">
    <property type="entry name" value="Pectin_lyase_fold/virulence"/>
</dbReference>
<dbReference type="STRING" id="1388748.GCA_000463155_00787"/>
<name>A0A2P8VFR0_9ENTR</name>
<dbReference type="PANTHER" id="PTHR35037">
    <property type="entry name" value="C-TERMINAL REGION OF AIDA-LIKE PROTEIN"/>
    <property type="match status" value="1"/>
</dbReference>
<dbReference type="AlphaFoldDB" id="A0A2P8VFR0"/>
<reference evidence="4 5" key="1">
    <citation type="submission" date="2018-03" db="EMBL/GenBank/DDBJ databases">
        <title>Draft genome sequence of the first documented clinical Siccibacter turicensis isolate in Austria.</title>
        <authorList>
            <person name="Lepuschitz S."/>
            <person name="Pekard-Amenitsch S."/>
            <person name="Haunold R."/>
            <person name="Schill S."/>
            <person name="Mach R."/>
            <person name="Allerberger F."/>
            <person name="Ruppitsch W."/>
            <person name="Forsythe S.J."/>
        </authorList>
    </citation>
    <scope>NUCLEOTIDE SEQUENCE [LARGE SCALE GENOMIC DNA]</scope>
    <source>
        <strain evidence="4 5">6100069499-17</strain>
    </source>
</reference>
<evidence type="ECO:0000313" key="4">
    <source>
        <dbReference type="EMBL" id="PSN06366.1"/>
    </source>
</evidence>
<comment type="caution">
    <text evidence="4">The sequence shown here is derived from an EMBL/GenBank/DDBJ whole genome shotgun (WGS) entry which is preliminary data.</text>
</comment>
<dbReference type="SUPFAM" id="SSF51126">
    <property type="entry name" value="Pectin lyase-like"/>
    <property type="match status" value="1"/>
</dbReference>
<dbReference type="InterPro" id="IPR043990">
    <property type="entry name" value="AC_1"/>
</dbReference>
<dbReference type="Gene3D" id="2.40.128.130">
    <property type="entry name" value="Autotransporter beta-domain"/>
    <property type="match status" value="1"/>
</dbReference>
<dbReference type="InterPro" id="IPR006315">
    <property type="entry name" value="OM_autotransptr_brl_dom"/>
</dbReference>
<dbReference type="GO" id="GO:0019867">
    <property type="term" value="C:outer membrane"/>
    <property type="evidence" value="ECO:0007669"/>
    <property type="project" value="InterPro"/>
</dbReference>
<dbReference type="EMBL" id="PYEP01000008">
    <property type="protein sequence ID" value="PSN06366.1"/>
    <property type="molecule type" value="Genomic_DNA"/>
</dbReference>
<dbReference type="OrthoDB" id="6053567at2"/>
<evidence type="ECO:0000259" key="3">
    <source>
        <dbReference type="PROSITE" id="PS51208"/>
    </source>
</evidence>
<keyword evidence="1 2" id="KW-0732">Signal</keyword>
<dbReference type="CDD" id="cd01344">
    <property type="entry name" value="PL2_Passenger_AT"/>
    <property type="match status" value="1"/>
</dbReference>
<dbReference type="RefSeq" id="WP_106878169.1">
    <property type="nucleotide sequence ID" value="NZ_PYEP01000008.1"/>
</dbReference>
<sequence>MNKSKAFRKNTITRLIAHAFPMALLFSPVMVNATTTISEDTVDTYTFSGDSEYIINKGVKIATEGTDIGSEVKGKSIARIENNGSITSEKSDAMQINITDQKSDMFTLENNGVIQGGKTGISVLNDVNATIVNSGTISGKDNAITFTGTGTNALVLKAGSDLQGNVTTTGSTTNTLTLNDSGNEDANFTGVTAGQDGFKSLTMDGDKWTLTGNVDLIGSAADSLYVKTGALTLGGDVTNKGGSLIDSGASLQIGTGSGKNASLEGNIENNGTLIVNQAADYSWNNDISGTGSLIKQDANTLTLGGNNTYTGDSELKAGTTLVAQGATLGATGNTATLTVDSGATFASAGTVNQNLLIASGGTLAAWNAISGNTLSSTGAASTGDTINGNVTNQGTLLLASASNTAGNNFVIDGDYTGAQGSTIVMNTVAGDDSSLTDHLAITGNSAGTSSVAVANVGGMGAQTLNGIEVIGVGGSSDAVFTLDKPVVAGAWEYNLNQHTDGNWYLESAAKQPDPDNGGNTPEIYRPEVGVYMANYVAAQQMFQHKRDDRDQVMLRDEDDLNTWMYVKGQYTDASMANNNLDYDISSTVMQLGSDVMSTWLSNGTLHSGFMLGVGHSDTSANAAHNDRASSGNVEGYNVGLYATWQQDQTKRLGGYIDTWIAYHWFDNQVIGDDMPDEHYSSQGVAGSVEVGHAWLLPSEQPRTFKIEPQIQAIYSNLDQNDHVEANGTRITTSEYDSLTTRLGVRVGYVDQVNVEAWQPYVGAHWISGNGQSDMSFNDEKLDSGVADERYQAETGITGNLNPTTTISLRAVGEWGENDWSSYSGHILLNHRW</sequence>
<dbReference type="Proteomes" id="UP000240212">
    <property type="component" value="Unassembled WGS sequence"/>
</dbReference>
<evidence type="ECO:0000256" key="2">
    <source>
        <dbReference type="SAM" id="SignalP"/>
    </source>
</evidence>
<accession>A0A2P8VFR0</accession>
<dbReference type="InterPro" id="IPR012332">
    <property type="entry name" value="Autotransporter_pectin_lyase_C"/>
</dbReference>
<dbReference type="InterPro" id="IPR036709">
    <property type="entry name" value="Autotransporte_beta_dom_sf"/>
</dbReference>
<dbReference type="InterPro" id="IPR013425">
    <property type="entry name" value="Autotrns_rpt"/>
</dbReference>
<dbReference type="NCBIfam" id="TIGR02601">
    <property type="entry name" value="autotrns_rpt"/>
    <property type="match status" value="1"/>
</dbReference>
<dbReference type="Gene3D" id="2.160.20.20">
    <property type="match status" value="1"/>
</dbReference>
<keyword evidence="5" id="KW-1185">Reference proteome</keyword>
<gene>
    <name evidence="4" type="ORF">C7G83_17690</name>
</gene>
<dbReference type="Pfam" id="PF03797">
    <property type="entry name" value="Autotransporter"/>
    <property type="match status" value="1"/>
</dbReference>
<organism evidence="4 5">
    <name type="scientific">Siccibacter turicensis</name>
    <dbReference type="NCBI Taxonomy" id="357233"/>
    <lineage>
        <taxon>Bacteria</taxon>
        <taxon>Pseudomonadati</taxon>
        <taxon>Pseudomonadota</taxon>
        <taxon>Gammaproteobacteria</taxon>
        <taxon>Enterobacterales</taxon>
        <taxon>Enterobacteriaceae</taxon>
        <taxon>Siccibacter</taxon>
    </lineage>
</organism>
<dbReference type="PANTHER" id="PTHR35037:SF3">
    <property type="entry name" value="C-TERMINAL REGION OF AIDA-LIKE PROTEIN"/>
    <property type="match status" value="1"/>
</dbReference>
<dbReference type="InterPro" id="IPR005546">
    <property type="entry name" value="Autotransporte_beta"/>
</dbReference>
<feature type="chain" id="PRO_5015121732" evidence="2">
    <location>
        <begin position="34"/>
        <end position="832"/>
    </location>
</feature>
<evidence type="ECO:0000256" key="1">
    <source>
        <dbReference type="ARBA" id="ARBA00022729"/>
    </source>
</evidence>
<dbReference type="InterPro" id="IPR051551">
    <property type="entry name" value="Autotransporter_adhesion"/>
</dbReference>